<proteinExistence type="predicted"/>
<organism evidence="4">
    <name type="scientific">Selaginella moellendorffii</name>
    <name type="common">Spikemoss</name>
    <dbReference type="NCBI Taxonomy" id="88036"/>
    <lineage>
        <taxon>Eukaryota</taxon>
        <taxon>Viridiplantae</taxon>
        <taxon>Streptophyta</taxon>
        <taxon>Embryophyta</taxon>
        <taxon>Tracheophyta</taxon>
        <taxon>Lycopodiopsida</taxon>
        <taxon>Selaginellales</taxon>
        <taxon>Selaginellaceae</taxon>
        <taxon>Selaginella</taxon>
    </lineage>
</organism>
<dbReference type="Pfam" id="PF01789">
    <property type="entry name" value="PsbP"/>
    <property type="match status" value="1"/>
</dbReference>
<dbReference type="Gene3D" id="3.40.1000.10">
    <property type="entry name" value="Mog1/PsbP, alpha/beta/alpha sandwich"/>
    <property type="match status" value="1"/>
</dbReference>
<dbReference type="GO" id="GO:0009654">
    <property type="term" value="C:photosystem II oxygen evolving complex"/>
    <property type="evidence" value="ECO:0007669"/>
    <property type="project" value="InterPro"/>
</dbReference>
<dbReference type="Gramene" id="EFJ23506">
    <property type="protein sequence ID" value="EFJ23506"/>
    <property type="gene ID" value="SELMODRAFT_15379"/>
</dbReference>
<dbReference type="OMA" id="VLYPIQG"/>
<dbReference type="eggNOG" id="ENOG502QS0I">
    <property type="taxonomic scope" value="Eukaryota"/>
</dbReference>
<dbReference type="SUPFAM" id="SSF55724">
    <property type="entry name" value="Mog1p/PsbP-like"/>
    <property type="match status" value="1"/>
</dbReference>
<dbReference type="PANTHER" id="PTHR31407:SF16">
    <property type="entry name" value="PSBP DOMAIN-CONTAINING PROTEIN 7, CHLOROPLASTIC"/>
    <property type="match status" value="1"/>
</dbReference>
<dbReference type="GO" id="GO:0009535">
    <property type="term" value="C:chloroplast thylakoid membrane"/>
    <property type="evidence" value="ECO:0000318"/>
    <property type="project" value="GO_Central"/>
</dbReference>
<protein>
    <recommendedName>
        <fullName evidence="2">PsbP C-terminal domain-containing protein</fullName>
    </recommendedName>
</protein>
<dbReference type="InParanoid" id="D8RW91"/>
<evidence type="ECO:0000256" key="1">
    <source>
        <dbReference type="SAM" id="Phobius"/>
    </source>
</evidence>
<feature type="non-terminal residue" evidence="3">
    <location>
        <position position="235"/>
    </location>
</feature>
<evidence type="ECO:0000259" key="2">
    <source>
        <dbReference type="Pfam" id="PF01789"/>
    </source>
</evidence>
<gene>
    <name evidence="3" type="ORF">SELMODRAFT_15379</name>
</gene>
<dbReference type="AlphaFoldDB" id="D8RW91"/>
<name>D8RW91_SELML</name>
<dbReference type="EMBL" id="GL377592">
    <property type="protein sequence ID" value="EFJ23506.1"/>
    <property type="molecule type" value="Genomic_DNA"/>
</dbReference>
<sequence>LAPRFSRRFTIGILSAAGLGIGANFLGTTSFVLGLNPEVARSLRLDVLYPVRGFFRCLDTDKGFEFIYPQDWFGDQKILYRSIEKAEKERPLDLPALKEQRSPAKVLVEPVTAFGPPGTDGEVNVSVIVAPILPSFSLEQLGDAKEAAKLILDKFIAPPGSKKTATLVDALTRRDEKAVYYTLEYCVEAPTFFRHNVAVYTSLKGKLFSLNVQTPQAQWSHQREEFIQIANSFKV</sequence>
<dbReference type="PANTHER" id="PTHR31407">
    <property type="match status" value="1"/>
</dbReference>
<dbReference type="FunCoup" id="D8RW91">
    <property type="interactions" value="1444"/>
</dbReference>
<keyword evidence="1" id="KW-0472">Membrane</keyword>
<dbReference type="GO" id="GO:0019898">
    <property type="term" value="C:extrinsic component of membrane"/>
    <property type="evidence" value="ECO:0007669"/>
    <property type="project" value="InterPro"/>
</dbReference>
<accession>D8RW91</accession>
<dbReference type="KEGG" id="smo:SELMODRAFT_15379"/>
<dbReference type="NCBIfam" id="NF040946">
    <property type="entry name" value="PSII_PsbP"/>
    <property type="match status" value="1"/>
</dbReference>
<keyword evidence="1" id="KW-0812">Transmembrane</keyword>
<dbReference type="GO" id="GO:0048564">
    <property type="term" value="P:photosystem I assembly"/>
    <property type="evidence" value="ECO:0000318"/>
    <property type="project" value="GO_Central"/>
</dbReference>
<keyword evidence="4" id="KW-1185">Reference proteome</keyword>
<dbReference type="GO" id="GO:0005509">
    <property type="term" value="F:calcium ion binding"/>
    <property type="evidence" value="ECO:0007669"/>
    <property type="project" value="InterPro"/>
</dbReference>
<feature type="domain" description="PsbP C-terminal" evidence="2">
    <location>
        <begin position="54"/>
        <end position="235"/>
    </location>
</feature>
<dbReference type="InterPro" id="IPR002683">
    <property type="entry name" value="PsbP_C"/>
</dbReference>
<keyword evidence="1" id="KW-1133">Transmembrane helix</keyword>
<dbReference type="InterPro" id="IPR016123">
    <property type="entry name" value="Mog1/PsbP_a/b/a-sand"/>
</dbReference>
<dbReference type="Proteomes" id="UP000001514">
    <property type="component" value="Unassembled WGS sequence"/>
</dbReference>
<evidence type="ECO:0000313" key="4">
    <source>
        <dbReference type="Proteomes" id="UP000001514"/>
    </source>
</evidence>
<dbReference type="STRING" id="88036.D8RW91"/>
<feature type="non-terminal residue" evidence="3">
    <location>
        <position position="1"/>
    </location>
</feature>
<dbReference type="HOGENOM" id="CLU_075416_0_0_1"/>
<reference evidence="3 4" key="1">
    <citation type="journal article" date="2011" name="Science">
        <title>The Selaginella genome identifies genetic changes associated with the evolution of vascular plants.</title>
        <authorList>
            <person name="Banks J.A."/>
            <person name="Nishiyama T."/>
            <person name="Hasebe M."/>
            <person name="Bowman J.L."/>
            <person name="Gribskov M."/>
            <person name="dePamphilis C."/>
            <person name="Albert V.A."/>
            <person name="Aono N."/>
            <person name="Aoyama T."/>
            <person name="Ambrose B.A."/>
            <person name="Ashton N.W."/>
            <person name="Axtell M.J."/>
            <person name="Barker E."/>
            <person name="Barker M.S."/>
            <person name="Bennetzen J.L."/>
            <person name="Bonawitz N.D."/>
            <person name="Chapple C."/>
            <person name="Cheng C."/>
            <person name="Correa L.G."/>
            <person name="Dacre M."/>
            <person name="DeBarry J."/>
            <person name="Dreyer I."/>
            <person name="Elias M."/>
            <person name="Engstrom E.M."/>
            <person name="Estelle M."/>
            <person name="Feng L."/>
            <person name="Finet C."/>
            <person name="Floyd S.K."/>
            <person name="Frommer W.B."/>
            <person name="Fujita T."/>
            <person name="Gramzow L."/>
            <person name="Gutensohn M."/>
            <person name="Harholt J."/>
            <person name="Hattori M."/>
            <person name="Heyl A."/>
            <person name="Hirai T."/>
            <person name="Hiwatashi Y."/>
            <person name="Ishikawa M."/>
            <person name="Iwata M."/>
            <person name="Karol K.G."/>
            <person name="Koehler B."/>
            <person name="Kolukisaoglu U."/>
            <person name="Kubo M."/>
            <person name="Kurata T."/>
            <person name="Lalonde S."/>
            <person name="Li K."/>
            <person name="Li Y."/>
            <person name="Litt A."/>
            <person name="Lyons E."/>
            <person name="Manning G."/>
            <person name="Maruyama T."/>
            <person name="Michael T.P."/>
            <person name="Mikami K."/>
            <person name="Miyazaki S."/>
            <person name="Morinaga S."/>
            <person name="Murata T."/>
            <person name="Mueller-Roeber B."/>
            <person name="Nelson D.R."/>
            <person name="Obara M."/>
            <person name="Oguri Y."/>
            <person name="Olmstead R.G."/>
            <person name="Onodera N."/>
            <person name="Petersen B.L."/>
            <person name="Pils B."/>
            <person name="Prigge M."/>
            <person name="Rensing S.A."/>
            <person name="Riano-Pachon D.M."/>
            <person name="Roberts A.W."/>
            <person name="Sato Y."/>
            <person name="Scheller H.V."/>
            <person name="Schulz B."/>
            <person name="Schulz C."/>
            <person name="Shakirov E.V."/>
            <person name="Shibagaki N."/>
            <person name="Shinohara N."/>
            <person name="Shippen D.E."/>
            <person name="Soerensen I."/>
            <person name="Sotooka R."/>
            <person name="Sugimoto N."/>
            <person name="Sugita M."/>
            <person name="Sumikawa N."/>
            <person name="Tanurdzic M."/>
            <person name="Theissen G."/>
            <person name="Ulvskov P."/>
            <person name="Wakazuki S."/>
            <person name="Weng J.K."/>
            <person name="Willats W.W."/>
            <person name="Wipf D."/>
            <person name="Wolf P.G."/>
            <person name="Yang L."/>
            <person name="Zimmer A.D."/>
            <person name="Zhu Q."/>
            <person name="Mitros T."/>
            <person name="Hellsten U."/>
            <person name="Loque D."/>
            <person name="Otillar R."/>
            <person name="Salamov A."/>
            <person name="Schmutz J."/>
            <person name="Shapiro H."/>
            <person name="Lindquist E."/>
            <person name="Lucas S."/>
            <person name="Rokhsar D."/>
            <person name="Grigoriev I.V."/>
        </authorList>
    </citation>
    <scope>NUCLEOTIDE SEQUENCE [LARGE SCALE GENOMIC DNA]</scope>
</reference>
<feature type="transmembrane region" description="Helical" evidence="1">
    <location>
        <begin position="12"/>
        <end position="35"/>
    </location>
</feature>
<dbReference type="OrthoDB" id="414405at2759"/>
<evidence type="ECO:0000313" key="3">
    <source>
        <dbReference type="EMBL" id="EFJ23506.1"/>
    </source>
</evidence>